<dbReference type="InterPro" id="IPR012535">
    <property type="entry name" value="Cell_div_Cdc14"/>
</dbReference>
<name>A0A0B2RKX0_GLYSO</name>
<dbReference type="InterPro" id="IPR031595">
    <property type="entry name" value="PRORP_C"/>
</dbReference>
<dbReference type="InterPro" id="IPR016024">
    <property type="entry name" value="ARM-type_fold"/>
</dbReference>
<feature type="non-terminal residue" evidence="2">
    <location>
        <position position="1"/>
    </location>
</feature>
<dbReference type="PANTHER" id="PTHR34065:SF1">
    <property type="entry name" value="CELL DIVISION CONTROL PROTEIN 14"/>
    <property type="match status" value="1"/>
</dbReference>
<accession>A0A0B2RKX0</accession>
<gene>
    <name evidence="2" type="ORF">glysoja_041328</name>
</gene>
<sequence length="166" mass="18539">FVRFDWNLSHVLFSVEPMKLTSPSTDAEVELALRVLEGCCLIHPQSTALAHQHNAIQVLMNILSTRGVLEQGACLDALISLVMDSSSNQMISVVANEICQRLPSKKFPLIILHNKRIKGDKMDEPINRALIDKWNNADALYATPTGSNDDCLWLNHVICLALFLFL</sequence>
<dbReference type="Gene3D" id="3.40.50.11980">
    <property type="match status" value="1"/>
</dbReference>
<dbReference type="Proteomes" id="UP000053555">
    <property type="component" value="Unassembled WGS sequence"/>
</dbReference>
<dbReference type="EMBL" id="KN648699">
    <property type="protein sequence ID" value="KHN35211.1"/>
    <property type="molecule type" value="Genomic_DNA"/>
</dbReference>
<reference evidence="2" key="1">
    <citation type="submission" date="2014-07" db="EMBL/GenBank/DDBJ databases">
        <title>Identification of a novel salt tolerance gene in wild soybean by whole-genome sequencing.</title>
        <authorList>
            <person name="Lam H.-M."/>
            <person name="Qi X."/>
            <person name="Li M.-W."/>
            <person name="Liu X."/>
            <person name="Xie M."/>
            <person name="Ni M."/>
            <person name="Xu X."/>
        </authorList>
    </citation>
    <scope>NUCLEOTIDE SEQUENCE [LARGE SCALE GENOMIC DNA]</scope>
    <source>
        <tissue evidence="2">Root</tissue>
    </source>
</reference>
<dbReference type="SUPFAM" id="SSF48371">
    <property type="entry name" value="ARM repeat"/>
    <property type="match status" value="1"/>
</dbReference>
<evidence type="ECO:0000259" key="1">
    <source>
        <dbReference type="Pfam" id="PF16953"/>
    </source>
</evidence>
<dbReference type="Pfam" id="PF16953">
    <property type="entry name" value="PRORP"/>
    <property type="match status" value="1"/>
</dbReference>
<dbReference type="AlphaFoldDB" id="A0A0B2RKX0"/>
<dbReference type="PANTHER" id="PTHR34065">
    <property type="entry name" value="CELL DIVISION CONTROL PROTEIN 14"/>
    <property type="match status" value="1"/>
</dbReference>
<protein>
    <submittedName>
        <fullName evidence="2">Pentatricopeptide repeat-containing protein, mitochondrial</fullName>
    </submittedName>
</protein>
<proteinExistence type="predicted"/>
<organism evidence="2">
    <name type="scientific">Glycine soja</name>
    <name type="common">Wild soybean</name>
    <dbReference type="NCBI Taxonomy" id="3848"/>
    <lineage>
        <taxon>Eukaryota</taxon>
        <taxon>Viridiplantae</taxon>
        <taxon>Streptophyta</taxon>
        <taxon>Embryophyta</taxon>
        <taxon>Tracheophyta</taxon>
        <taxon>Spermatophyta</taxon>
        <taxon>Magnoliopsida</taxon>
        <taxon>eudicotyledons</taxon>
        <taxon>Gunneridae</taxon>
        <taxon>Pentapetalae</taxon>
        <taxon>rosids</taxon>
        <taxon>fabids</taxon>
        <taxon>Fabales</taxon>
        <taxon>Fabaceae</taxon>
        <taxon>Papilionoideae</taxon>
        <taxon>50 kb inversion clade</taxon>
        <taxon>NPAAA clade</taxon>
        <taxon>indigoferoid/millettioid clade</taxon>
        <taxon>Phaseoleae</taxon>
        <taxon>Glycine</taxon>
        <taxon>Glycine subgen. Soja</taxon>
    </lineage>
</organism>
<feature type="domain" description="PRORP" evidence="1">
    <location>
        <begin position="76"/>
        <end position="155"/>
    </location>
</feature>
<evidence type="ECO:0000313" key="2">
    <source>
        <dbReference type="EMBL" id="KHN35211.1"/>
    </source>
</evidence>